<feature type="transmembrane region" description="Helical" evidence="2">
    <location>
        <begin position="59"/>
        <end position="81"/>
    </location>
</feature>
<keyword evidence="4" id="KW-1185">Reference proteome</keyword>
<name>A0ABN0ZTU7_9BACI</name>
<gene>
    <name evidence="3" type="ORF">GCM10008935_12460</name>
</gene>
<accession>A0ABN0ZTU7</accession>
<feature type="compositionally biased region" description="Basic and acidic residues" evidence="1">
    <location>
        <begin position="34"/>
        <end position="49"/>
    </location>
</feature>
<dbReference type="RefSeq" id="WP_343782489.1">
    <property type="nucleotide sequence ID" value="NZ_BAAACZ010000009.1"/>
</dbReference>
<keyword evidence="2" id="KW-1133">Transmembrane helix</keyword>
<keyword evidence="2" id="KW-0472">Membrane</keyword>
<feature type="region of interest" description="Disordered" evidence="1">
    <location>
        <begin position="1"/>
        <end position="49"/>
    </location>
</feature>
<evidence type="ECO:0000256" key="1">
    <source>
        <dbReference type="SAM" id="MobiDB-lite"/>
    </source>
</evidence>
<dbReference type="Proteomes" id="UP001500740">
    <property type="component" value="Unassembled WGS sequence"/>
</dbReference>
<feature type="compositionally biased region" description="Basic and acidic residues" evidence="1">
    <location>
        <begin position="1"/>
        <end position="15"/>
    </location>
</feature>
<organism evidence="3 4">
    <name type="scientific">Alkalibacillus silvisoli</name>
    <dbReference type="NCBI Taxonomy" id="392823"/>
    <lineage>
        <taxon>Bacteria</taxon>
        <taxon>Bacillati</taxon>
        <taxon>Bacillota</taxon>
        <taxon>Bacilli</taxon>
        <taxon>Bacillales</taxon>
        <taxon>Bacillaceae</taxon>
        <taxon>Alkalibacillus</taxon>
    </lineage>
</organism>
<dbReference type="EMBL" id="BAAACZ010000009">
    <property type="protein sequence ID" value="GAA0458782.1"/>
    <property type="molecule type" value="Genomic_DNA"/>
</dbReference>
<evidence type="ECO:0000256" key="2">
    <source>
        <dbReference type="SAM" id="Phobius"/>
    </source>
</evidence>
<proteinExistence type="predicted"/>
<sequence length="84" mass="9936">MNTDEKRHEGEEHLDILNLPPRSEVQRKPKKKRENQGEKTESKENEGKTDQSNLFYHKLSIHAVLILFVLLIIGIPLYYYFVMP</sequence>
<comment type="caution">
    <text evidence="3">The sequence shown here is derived from an EMBL/GenBank/DDBJ whole genome shotgun (WGS) entry which is preliminary data.</text>
</comment>
<evidence type="ECO:0000313" key="4">
    <source>
        <dbReference type="Proteomes" id="UP001500740"/>
    </source>
</evidence>
<keyword evidence="2" id="KW-0812">Transmembrane</keyword>
<protein>
    <submittedName>
        <fullName evidence="3">Uncharacterized protein</fullName>
    </submittedName>
</protein>
<evidence type="ECO:0000313" key="3">
    <source>
        <dbReference type="EMBL" id="GAA0458782.1"/>
    </source>
</evidence>
<reference evidence="3 4" key="1">
    <citation type="journal article" date="2019" name="Int. J. Syst. Evol. Microbiol.">
        <title>The Global Catalogue of Microorganisms (GCM) 10K type strain sequencing project: providing services to taxonomists for standard genome sequencing and annotation.</title>
        <authorList>
            <consortium name="The Broad Institute Genomics Platform"/>
            <consortium name="The Broad Institute Genome Sequencing Center for Infectious Disease"/>
            <person name="Wu L."/>
            <person name="Ma J."/>
        </authorList>
    </citation>
    <scope>NUCLEOTIDE SEQUENCE [LARGE SCALE GENOMIC DNA]</scope>
    <source>
        <strain evidence="3 4">JCM 14193</strain>
    </source>
</reference>